<sequence length="141" mass="15976">MPRMSPCDPWRRLQEQPHVRLVSHEGGAMGWADHVRQTVSLRAGMTWAERRCTLLHELLHLDRGPQPPGLRAKDEEAVRRQTARELLPDVRAIGEALAWAPCLSEAAEELGVDVFVLRKRLRHLGTSERSYLSRRLDGSGS</sequence>
<proteinExistence type="predicted"/>
<evidence type="ECO:0008006" key="3">
    <source>
        <dbReference type="Google" id="ProtNLM"/>
    </source>
</evidence>
<dbReference type="AlphaFoldDB" id="A0A1I1MD63"/>
<gene>
    <name evidence="1" type="ORF">SAMN04487968_11242</name>
</gene>
<dbReference type="Proteomes" id="UP000198832">
    <property type="component" value="Unassembled WGS sequence"/>
</dbReference>
<evidence type="ECO:0000313" key="1">
    <source>
        <dbReference type="EMBL" id="SFC83319.1"/>
    </source>
</evidence>
<dbReference type="EMBL" id="FOLB01000012">
    <property type="protein sequence ID" value="SFC83319.1"/>
    <property type="molecule type" value="Genomic_DNA"/>
</dbReference>
<organism evidence="1 2">
    <name type="scientific">Nocardioides terrae</name>
    <dbReference type="NCBI Taxonomy" id="574651"/>
    <lineage>
        <taxon>Bacteria</taxon>
        <taxon>Bacillati</taxon>
        <taxon>Actinomycetota</taxon>
        <taxon>Actinomycetes</taxon>
        <taxon>Propionibacteriales</taxon>
        <taxon>Nocardioidaceae</taxon>
        <taxon>Nocardioides</taxon>
    </lineage>
</organism>
<evidence type="ECO:0000313" key="2">
    <source>
        <dbReference type="Proteomes" id="UP000198832"/>
    </source>
</evidence>
<name>A0A1I1MD63_9ACTN</name>
<keyword evidence="2" id="KW-1185">Reference proteome</keyword>
<dbReference type="STRING" id="574651.SAMN04487968_11242"/>
<protein>
    <recommendedName>
        <fullName evidence="3">IrrE N-terminal-like domain-containing protein</fullName>
    </recommendedName>
</protein>
<reference evidence="1 2" key="1">
    <citation type="submission" date="2016-10" db="EMBL/GenBank/DDBJ databases">
        <authorList>
            <person name="de Groot N.N."/>
        </authorList>
    </citation>
    <scope>NUCLEOTIDE SEQUENCE [LARGE SCALE GENOMIC DNA]</scope>
    <source>
        <strain evidence="1 2">CGMCC 1.7056</strain>
    </source>
</reference>
<accession>A0A1I1MD63</accession>